<dbReference type="InterPro" id="IPR010828">
    <property type="entry name" value="Atf2/Sli1-like"/>
</dbReference>
<dbReference type="InterPro" id="IPR023213">
    <property type="entry name" value="CAT-like_dom_sf"/>
</dbReference>
<sequence length="445" mass="50963">MEGTTSQAGRRTLRPIEEYNYQRNVLKTYSCFIVASKLSECVDKEVLLFGIQKLVASRKQLRLNVFKEDGTNDLYLQEISDWSVDDVVEFKTGSDIVEEIGMAHRYCFVTAINKPLWKLVVLNSQWLLLQCDHTLLDGNSAAFFHEELVCLLNNQPIGKDLEEESQLSKFTTPSTRYLIGCLFSEFSPKWLSNWFGKLGKMPFTEKSQYQTDDPSWNISVKSPIKDNEFKTLKHLITINTQEFIKLKSLLKAQSVSFTSFWLYLNLSVLSQFTQLSLNCSIPVNLRTLLDKRNAKSYGLFVSAVELKLSTRLVSHESFDWNYVRYIQSHLSPVKLEESAQLVGMLNYVNAKDYLLQKSSKPRTCTLEISNLGLREDYKNTAAQPYLNEIIFSQPNNITGPYITNDMASTSEQVNILIGAVPECGYFYDLYTSGLEALLNEFIRDI</sequence>
<gene>
    <name evidence="1" type="ordered locus">PAS_chr4_0319</name>
</gene>
<dbReference type="PANTHER" id="PTHR28037:SF1">
    <property type="entry name" value="ALCOHOL O-ACETYLTRANSFERASE 1-RELATED"/>
    <property type="match status" value="1"/>
</dbReference>
<dbReference type="AlphaFoldDB" id="C4R7I7"/>
<evidence type="ECO:0000313" key="1">
    <source>
        <dbReference type="EMBL" id="CAY71562.1"/>
    </source>
</evidence>
<dbReference type="HOGENOM" id="CLU_624393_0_0_1"/>
<dbReference type="OMA" id="NTIYFEM"/>
<dbReference type="FunCoup" id="C4R7I7">
    <property type="interactions" value="10"/>
</dbReference>
<dbReference type="Proteomes" id="UP000000314">
    <property type="component" value="Chromosome 4"/>
</dbReference>
<dbReference type="PANTHER" id="PTHR28037">
    <property type="entry name" value="ALCOHOL O-ACETYLTRANSFERASE 1-RELATED"/>
    <property type="match status" value="1"/>
</dbReference>
<dbReference type="InParanoid" id="C4R7I7"/>
<dbReference type="KEGG" id="ppa:PAS_chr4_0319"/>
<accession>C4R7I7</accession>
<dbReference type="STRING" id="644223.C4R7I7"/>
<name>C4R7I7_KOMPG</name>
<dbReference type="OrthoDB" id="2150604at2759"/>
<organism evidence="1 2">
    <name type="scientific">Komagataella phaffii (strain GS115 / ATCC 20864)</name>
    <name type="common">Yeast</name>
    <name type="synonym">Pichia pastoris</name>
    <dbReference type="NCBI Taxonomy" id="644223"/>
    <lineage>
        <taxon>Eukaryota</taxon>
        <taxon>Fungi</taxon>
        <taxon>Dikarya</taxon>
        <taxon>Ascomycota</taxon>
        <taxon>Saccharomycotina</taxon>
        <taxon>Pichiomycetes</taxon>
        <taxon>Pichiales</taxon>
        <taxon>Pichiaceae</taxon>
        <taxon>Komagataella</taxon>
    </lineage>
</organism>
<dbReference type="EMBL" id="FN392322">
    <property type="protein sequence ID" value="CAY71562.1"/>
    <property type="molecule type" value="Genomic_DNA"/>
</dbReference>
<dbReference type="SUPFAM" id="SSF52777">
    <property type="entry name" value="CoA-dependent acyltransferases"/>
    <property type="match status" value="1"/>
</dbReference>
<dbReference type="GeneID" id="8200761"/>
<keyword evidence="2" id="KW-1185">Reference proteome</keyword>
<dbReference type="GO" id="GO:0008080">
    <property type="term" value="F:N-acetyltransferase activity"/>
    <property type="evidence" value="ECO:0007669"/>
    <property type="project" value="TreeGrafter"/>
</dbReference>
<proteinExistence type="predicted"/>
<protein>
    <submittedName>
        <fullName evidence="1">N-acetyltransferase, confers resistance to the sphingolipid biosynthesis inhibitor myriocin (ISP-1)</fullName>
    </submittedName>
</protein>
<evidence type="ECO:0000313" key="2">
    <source>
        <dbReference type="Proteomes" id="UP000000314"/>
    </source>
</evidence>
<dbReference type="Pfam" id="PF07247">
    <property type="entry name" value="AATase"/>
    <property type="match status" value="1"/>
</dbReference>
<dbReference type="InterPro" id="IPR052058">
    <property type="entry name" value="Alcohol_O-acetyltransferase"/>
</dbReference>
<dbReference type="eggNOG" id="ENOG502RC91">
    <property type="taxonomic scope" value="Eukaryota"/>
</dbReference>
<dbReference type="Gene3D" id="3.30.559.10">
    <property type="entry name" value="Chloramphenicol acetyltransferase-like domain"/>
    <property type="match status" value="1"/>
</dbReference>
<dbReference type="RefSeq" id="XP_002493741.1">
    <property type="nucleotide sequence ID" value="XM_002493696.1"/>
</dbReference>
<keyword evidence="1" id="KW-0652">Protein synthesis inhibitor</keyword>
<reference evidence="1 2" key="1">
    <citation type="journal article" date="2009" name="Nat. Biotechnol.">
        <title>Genome sequence of the recombinant protein production host Pichia pastoris.</title>
        <authorList>
            <person name="De Schutter K."/>
            <person name="Lin Y.C."/>
            <person name="Tiels P."/>
            <person name="Van Hecke A."/>
            <person name="Glinka S."/>
            <person name="Weber-Lehmann J."/>
            <person name="Rouze P."/>
            <person name="Van de Peer Y."/>
            <person name="Callewaert N."/>
        </authorList>
    </citation>
    <scope>NUCLEOTIDE SEQUENCE [LARGE SCALE GENOMIC DNA]</scope>
    <source>
        <strain evidence="2">GS115 / ATCC 20864</strain>
    </source>
</reference>